<reference evidence="2 3" key="1">
    <citation type="submission" date="2017-07" db="EMBL/GenBank/DDBJ databases">
        <title>The genome sequence of Paludifilum halophilum highlights mechanisms for microbial adaptation to high salt environemnts.</title>
        <authorList>
            <person name="Belbahri L."/>
        </authorList>
    </citation>
    <scope>NUCLEOTIDE SEQUENCE [LARGE SCALE GENOMIC DNA]</scope>
    <source>
        <strain evidence="2 3">DSM 102817</strain>
    </source>
</reference>
<evidence type="ECO:0000313" key="2">
    <source>
        <dbReference type="EMBL" id="OYD08930.1"/>
    </source>
</evidence>
<evidence type="ECO:0000256" key="1">
    <source>
        <dbReference type="SAM" id="MobiDB-lite"/>
    </source>
</evidence>
<keyword evidence="3" id="KW-1185">Reference proteome</keyword>
<feature type="compositionally biased region" description="Low complexity" evidence="1">
    <location>
        <begin position="42"/>
        <end position="52"/>
    </location>
</feature>
<dbReference type="Proteomes" id="UP000215459">
    <property type="component" value="Unassembled WGS sequence"/>
</dbReference>
<proteinExistence type="predicted"/>
<feature type="compositionally biased region" description="Polar residues" evidence="1">
    <location>
        <begin position="67"/>
        <end position="83"/>
    </location>
</feature>
<evidence type="ECO:0000313" key="3">
    <source>
        <dbReference type="Proteomes" id="UP000215459"/>
    </source>
</evidence>
<organism evidence="2 3">
    <name type="scientific">Paludifilum halophilum</name>
    <dbReference type="NCBI Taxonomy" id="1642702"/>
    <lineage>
        <taxon>Bacteria</taxon>
        <taxon>Bacillati</taxon>
        <taxon>Bacillota</taxon>
        <taxon>Bacilli</taxon>
        <taxon>Bacillales</taxon>
        <taxon>Thermoactinomycetaceae</taxon>
        <taxon>Paludifilum</taxon>
    </lineage>
</organism>
<name>A0A235B9E8_9BACL</name>
<protein>
    <submittedName>
        <fullName evidence="2">Uncharacterized protein</fullName>
    </submittedName>
</protein>
<dbReference type="EMBL" id="NOWF01000002">
    <property type="protein sequence ID" value="OYD08930.1"/>
    <property type="molecule type" value="Genomic_DNA"/>
</dbReference>
<comment type="caution">
    <text evidence="2">The sequence shown here is derived from an EMBL/GenBank/DDBJ whole genome shotgun (WGS) entry which is preliminary data.</text>
</comment>
<dbReference type="AlphaFoldDB" id="A0A235B9E8"/>
<accession>A0A235B9E8</accession>
<gene>
    <name evidence="2" type="ORF">CHM34_03890</name>
</gene>
<feature type="region of interest" description="Disordered" evidence="1">
    <location>
        <begin position="42"/>
        <end position="83"/>
    </location>
</feature>
<sequence length="83" mass="9310">MGRKRRRRHRRRKNELKQIIKLLKILVNKSWGPQIVVNANPSAQAAADDASNTGRNRLDAQGDIDYEQTSSESGPGKQQSKNG</sequence>
<dbReference type="RefSeq" id="WP_094263278.1">
    <property type="nucleotide sequence ID" value="NZ_NOWF01000002.1"/>
</dbReference>